<proteinExistence type="predicted"/>
<protein>
    <submittedName>
        <fullName evidence="1">Uncharacterized protein</fullName>
    </submittedName>
</protein>
<evidence type="ECO:0000313" key="2">
    <source>
        <dbReference type="Proteomes" id="UP000198575"/>
    </source>
</evidence>
<dbReference type="STRING" id="578942.SAMN05216289_13129"/>
<dbReference type="Proteomes" id="UP000198575">
    <property type="component" value="Unassembled WGS sequence"/>
</dbReference>
<dbReference type="RefSeq" id="WP_092409996.1">
    <property type="nucleotide sequence ID" value="NZ_FOVF01000031.1"/>
</dbReference>
<reference evidence="1 2" key="1">
    <citation type="submission" date="2016-10" db="EMBL/GenBank/DDBJ databases">
        <authorList>
            <person name="de Groot N.N."/>
        </authorList>
    </citation>
    <scope>NUCLEOTIDE SEQUENCE [LARGE SCALE GENOMIC DNA]</scope>
    <source>
        <strain evidence="1 2">CGMCC 1.7659</strain>
    </source>
</reference>
<organism evidence="1 2">
    <name type="scientific">Dokdonella immobilis</name>
    <dbReference type="NCBI Taxonomy" id="578942"/>
    <lineage>
        <taxon>Bacteria</taxon>
        <taxon>Pseudomonadati</taxon>
        <taxon>Pseudomonadota</taxon>
        <taxon>Gammaproteobacteria</taxon>
        <taxon>Lysobacterales</taxon>
        <taxon>Rhodanobacteraceae</taxon>
        <taxon>Dokdonella</taxon>
    </lineage>
</organism>
<dbReference type="AlphaFoldDB" id="A0A1I5A284"/>
<accession>A0A1I5A284</accession>
<dbReference type="OrthoDB" id="5294130at2"/>
<name>A0A1I5A284_9GAMM</name>
<sequence>MRSPRQSNRGNASDLRRRIAVEAARLIAEQGLRDYHAAKLKAAAHFGPPDSLPLPRNGEIEEALREHQRLFQADSQPRHLARLRAAAIDAMRFFSRFEPRLVGAVLEGTADAHSAVCLHVFTDNLVELTSFLAENGIPFEQQDRNLRLDSGRSADLPALRFLAGDTALDATVFPLDGLRQAPLDRISERPMRRATLDALLDLAKPPSTA</sequence>
<keyword evidence="2" id="KW-1185">Reference proteome</keyword>
<gene>
    <name evidence="1" type="ORF">SAMN05216289_13129</name>
</gene>
<evidence type="ECO:0000313" key="1">
    <source>
        <dbReference type="EMBL" id="SFN56473.1"/>
    </source>
</evidence>
<dbReference type="EMBL" id="FOVF01000031">
    <property type="protein sequence ID" value="SFN56473.1"/>
    <property type="molecule type" value="Genomic_DNA"/>
</dbReference>